<keyword evidence="1" id="KW-0347">Helicase</keyword>
<organism evidence="1 2">
    <name type="scientific">Cyberlindnera fabianii</name>
    <name type="common">Yeast</name>
    <name type="synonym">Hansenula fabianii</name>
    <dbReference type="NCBI Taxonomy" id="36022"/>
    <lineage>
        <taxon>Eukaryota</taxon>
        <taxon>Fungi</taxon>
        <taxon>Dikarya</taxon>
        <taxon>Ascomycota</taxon>
        <taxon>Saccharomycotina</taxon>
        <taxon>Saccharomycetes</taxon>
        <taxon>Phaffomycetales</taxon>
        <taxon>Phaffomycetaceae</taxon>
        <taxon>Cyberlindnera</taxon>
    </lineage>
</organism>
<proteinExistence type="predicted"/>
<sequence>MRSFNVMPVIKFTTPDGSRIDLIEPEEFIVSEGYSPEESGIKRVQLPLLLSWALSIHKSQGQTLDRVKVDLAKVFEAGQVYVSLSRAVSKDRLQILNYSKGKIRANEQVKKFYQQLQRL</sequence>
<dbReference type="OMA" id="MRISKIR"/>
<protein>
    <submittedName>
        <fullName evidence="1">ATP-dependent DNA helicase RRM3</fullName>
    </submittedName>
</protein>
<dbReference type="EMBL" id="MPUK01000016">
    <property type="protein sequence ID" value="ONH64857.1"/>
    <property type="molecule type" value="Genomic_DNA"/>
</dbReference>
<dbReference type="GO" id="GO:0004386">
    <property type="term" value="F:helicase activity"/>
    <property type="evidence" value="ECO:0007669"/>
    <property type="project" value="UniProtKB-KW"/>
</dbReference>
<evidence type="ECO:0000313" key="2">
    <source>
        <dbReference type="Proteomes" id="UP000189513"/>
    </source>
</evidence>
<keyword evidence="1" id="KW-0547">Nucleotide-binding</keyword>
<reference evidence="2" key="1">
    <citation type="journal article" date="2017" name="Genome Announc.">
        <title>Genome sequences of Cyberlindnera fabianii 65, Pichia kudriavzevii 129, and Saccharomyces cerevisiae 131 isolated from fermented masau fruits in Zimbabwe.</title>
        <authorList>
            <person name="van Rijswijck I.M.H."/>
            <person name="Derks M.F.L."/>
            <person name="Abee T."/>
            <person name="de Ridder D."/>
            <person name="Smid E.J."/>
        </authorList>
    </citation>
    <scope>NUCLEOTIDE SEQUENCE [LARGE SCALE GENOMIC DNA]</scope>
    <source>
        <strain evidence="2">65</strain>
    </source>
</reference>
<dbReference type="SUPFAM" id="SSF52540">
    <property type="entry name" value="P-loop containing nucleoside triphosphate hydrolases"/>
    <property type="match status" value="1"/>
</dbReference>
<gene>
    <name evidence="1" type="ORF">BON22_5283</name>
</gene>
<dbReference type="InterPro" id="IPR051055">
    <property type="entry name" value="PIF1_helicase"/>
</dbReference>
<dbReference type="CDD" id="cd18809">
    <property type="entry name" value="SF1_C_RecD"/>
    <property type="match status" value="1"/>
</dbReference>
<dbReference type="AlphaFoldDB" id="A0A1V2KYY9"/>
<dbReference type="VEuPathDB" id="FungiDB:BON22_5283"/>
<accession>A0A1V2KYY9</accession>
<dbReference type="STRING" id="36022.A0A1V2KYY9"/>
<comment type="caution">
    <text evidence="1">The sequence shown here is derived from an EMBL/GenBank/DDBJ whole genome shotgun (WGS) entry which is preliminary data.</text>
</comment>
<keyword evidence="2" id="KW-1185">Reference proteome</keyword>
<dbReference type="Proteomes" id="UP000189513">
    <property type="component" value="Unassembled WGS sequence"/>
</dbReference>
<dbReference type="PANTHER" id="PTHR47642">
    <property type="entry name" value="ATP-DEPENDENT DNA HELICASE"/>
    <property type="match status" value="1"/>
</dbReference>
<dbReference type="PANTHER" id="PTHR47642:SF5">
    <property type="entry name" value="ATP-DEPENDENT DNA HELICASE"/>
    <property type="match status" value="1"/>
</dbReference>
<evidence type="ECO:0000313" key="1">
    <source>
        <dbReference type="EMBL" id="ONH64857.1"/>
    </source>
</evidence>
<name>A0A1V2KYY9_CYBFA</name>
<keyword evidence="1" id="KW-0067">ATP-binding</keyword>
<keyword evidence="1" id="KW-0378">Hydrolase</keyword>
<dbReference type="InterPro" id="IPR027417">
    <property type="entry name" value="P-loop_NTPase"/>
</dbReference>